<protein>
    <submittedName>
        <fullName evidence="3">Uncharacterized protein</fullName>
    </submittedName>
</protein>
<feature type="compositionally biased region" description="Acidic residues" evidence="1">
    <location>
        <begin position="50"/>
        <end position="60"/>
    </location>
</feature>
<accession>A0A7S9SUN8</accession>
<evidence type="ECO:0000256" key="2">
    <source>
        <dbReference type="SAM" id="Phobius"/>
    </source>
</evidence>
<feature type="region of interest" description="Disordered" evidence="1">
    <location>
        <begin position="40"/>
        <end position="88"/>
    </location>
</feature>
<feature type="region of interest" description="Disordered" evidence="1">
    <location>
        <begin position="1"/>
        <end position="23"/>
    </location>
</feature>
<name>A0A7S9SUN8_9VIRU</name>
<gene>
    <name evidence="3" type="ORF">NIOZUU159_00346</name>
</gene>
<feature type="transmembrane region" description="Helical" evidence="2">
    <location>
        <begin position="105"/>
        <end position="124"/>
    </location>
</feature>
<keyword evidence="2" id="KW-0472">Membrane</keyword>
<feature type="compositionally biased region" description="Pro residues" evidence="1">
    <location>
        <begin position="62"/>
        <end position="71"/>
    </location>
</feature>
<organism evidence="3">
    <name type="scientific">Virus NIOZ-UU159</name>
    <dbReference type="NCBI Taxonomy" id="2763270"/>
    <lineage>
        <taxon>Viruses</taxon>
    </lineage>
</organism>
<evidence type="ECO:0000313" key="3">
    <source>
        <dbReference type="EMBL" id="QPI16849.1"/>
    </source>
</evidence>
<keyword evidence="2" id="KW-0812">Transmembrane</keyword>
<reference evidence="3" key="1">
    <citation type="submission" date="2020-08" db="EMBL/GenBank/DDBJ databases">
        <title>Bridging the membrane lipid divide: bacteria of the FCB group superphylum have the potential to synthesize archaeal ether lipids.</title>
        <authorList>
            <person name="Villanueva L."/>
            <person name="von Meijenfeldt F.A.B."/>
            <person name="Westbye A.B."/>
            <person name="Yadav S."/>
            <person name="Hopmans E.C."/>
            <person name="Dutilh B.E."/>
            <person name="Sinninghe Damste J.S."/>
        </authorList>
    </citation>
    <scope>NUCLEOTIDE SEQUENCE</scope>
    <source>
        <strain evidence="3">NIOZ-UU159</strain>
    </source>
</reference>
<feature type="transmembrane region" description="Helical" evidence="2">
    <location>
        <begin position="140"/>
        <end position="159"/>
    </location>
</feature>
<dbReference type="EMBL" id="MW030608">
    <property type="protein sequence ID" value="QPI16849.1"/>
    <property type="molecule type" value="Genomic_DNA"/>
</dbReference>
<feature type="compositionally biased region" description="Low complexity" evidence="1">
    <location>
        <begin position="7"/>
        <end position="22"/>
    </location>
</feature>
<sequence>MSTPTSTLNGNTKKTDNNDINDPIVQNVLNEFRDEYSYKNKNTNSSMIPDYEDEVIEYPPDDNYPPHPPQNRRPEYNVSDRYPPSQYHKNNSITNIDMELVKKNLMIVIIVLLIHNTSLISTFYDKMPEYLHENLNSYDILIKALSLFIILYVLSLFNYI</sequence>
<keyword evidence="2" id="KW-1133">Transmembrane helix</keyword>
<proteinExistence type="predicted"/>
<evidence type="ECO:0000256" key="1">
    <source>
        <dbReference type="SAM" id="MobiDB-lite"/>
    </source>
</evidence>